<accession>A0ABS5L0U3</accession>
<dbReference type="EMBL" id="JAAFYZ010000163">
    <property type="protein sequence ID" value="MBS2551943.1"/>
    <property type="molecule type" value="Genomic_DNA"/>
</dbReference>
<keyword evidence="3" id="KW-1185">Reference proteome</keyword>
<organism evidence="2 3">
    <name type="scientific">Catenulispora pinistramenti</name>
    <dbReference type="NCBI Taxonomy" id="2705254"/>
    <lineage>
        <taxon>Bacteria</taxon>
        <taxon>Bacillati</taxon>
        <taxon>Actinomycetota</taxon>
        <taxon>Actinomycetes</taxon>
        <taxon>Catenulisporales</taxon>
        <taxon>Catenulisporaceae</taxon>
        <taxon>Catenulispora</taxon>
    </lineage>
</organism>
<gene>
    <name evidence="2" type="ORF">KGQ19_34275</name>
</gene>
<name>A0ABS5L0U3_9ACTN</name>
<evidence type="ECO:0008006" key="4">
    <source>
        <dbReference type="Google" id="ProtNLM"/>
    </source>
</evidence>
<keyword evidence="1" id="KW-1133">Transmembrane helix</keyword>
<evidence type="ECO:0000313" key="3">
    <source>
        <dbReference type="Proteomes" id="UP000730482"/>
    </source>
</evidence>
<keyword evidence="1" id="KW-0472">Membrane</keyword>
<feature type="transmembrane region" description="Helical" evidence="1">
    <location>
        <begin position="40"/>
        <end position="65"/>
    </location>
</feature>
<dbReference type="RefSeq" id="WP_212017064.1">
    <property type="nucleotide sequence ID" value="NZ_JAAFYZ010000163.1"/>
</dbReference>
<protein>
    <recommendedName>
        <fullName evidence="4">PH domain-containing protein</fullName>
    </recommendedName>
</protein>
<dbReference type="Proteomes" id="UP000730482">
    <property type="component" value="Unassembled WGS sequence"/>
</dbReference>
<keyword evidence="1" id="KW-0812">Transmembrane</keyword>
<comment type="caution">
    <text evidence="2">The sequence shown here is derived from an EMBL/GenBank/DDBJ whole genome shotgun (WGS) entry which is preliminary data.</text>
</comment>
<evidence type="ECO:0000313" key="2">
    <source>
        <dbReference type="EMBL" id="MBS2551943.1"/>
    </source>
</evidence>
<feature type="transmembrane region" description="Helical" evidence="1">
    <location>
        <begin position="12"/>
        <end position="34"/>
    </location>
</feature>
<sequence>MKQVILRPAGGLGYLKAIIVFADLAFLGLPFLVASTHQSAIIVAVIAVVSVVCIAAGTFLGWLALDMRIEVEPDAVRIYYFWPVPGVIAREAILDARITRMNTGRSYAPSLALVGNRYRLLLPLSVRSEYQAQEQLEKLKQALRDVAPVDLSAR</sequence>
<reference evidence="2 3" key="1">
    <citation type="submission" date="2020-02" db="EMBL/GenBank/DDBJ databases">
        <title>Acidophilic actinobacteria isolated from forest soil.</title>
        <authorList>
            <person name="Golinska P."/>
        </authorList>
    </citation>
    <scope>NUCLEOTIDE SEQUENCE [LARGE SCALE GENOMIC DNA]</scope>
    <source>
        <strain evidence="2 3">NL8</strain>
    </source>
</reference>
<proteinExistence type="predicted"/>
<evidence type="ECO:0000256" key="1">
    <source>
        <dbReference type="SAM" id="Phobius"/>
    </source>
</evidence>